<organism evidence="2 3">
    <name type="scientific">Rhizobium favelukesii</name>
    <dbReference type="NCBI Taxonomy" id="348824"/>
    <lineage>
        <taxon>Bacteria</taxon>
        <taxon>Pseudomonadati</taxon>
        <taxon>Pseudomonadota</taxon>
        <taxon>Alphaproteobacteria</taxon>
        <taxon>Hyphomicrobiales</taxon>
        <taxon>Rhizobiaceae</taxon>
        <taxon>Rhizobium/Agrobacterium group</taxon>
        <taxon>Rhizobium</taxon>
    </lineage>
</organism>
<dbReference type="AlphaFoldDB" id="W6RTK9"/>
<protein>
    <submittedName>
        <fullName evidence="2">Uncharacterized protein</fullName>
    </submittedName>
</protein>
<evidence type="ECO:0000256" key="1">
    <source>
        <dbReference type="SAM" id="Phobius"/>
    </source>
</evidence>
<dbReference type="HOGENOM" id="CLU_2882899_0_0_5"/>
<dbReference type="RefSeq" id="WP_037069637.1">
    <property type="nucleotide sequence ID" value="NZ_HG916852.1"/>
</dbReference>
<sequence length="63" mass="6649">MSDTVYILLLIVGVPAIFIAGLCLAICVTSGRCSRREEAAIDAAALEGDLTHYIRALNKGEVA</sequence>
<dbReference type="KEGG" id="rhl:LPU83_1994"/>
<dbReference type="Proteomes" id="UP000019443">
    <property type="component" value="Chromosome"/>
</dbReference>
<dbReference type="PATRIC" id="fig|348824.6.peg.2149"/>
<keyword evidence="1" id="KW-0812">Transmembrane</keyword>
<proteinExistence type="predicted"/>
<evidence type="ECO:0000313" key="2">
    <source>
        <dbReference type="EMBL" id="CDM57651.1"/>
    </source>
</evidence>
<keyword evidence="1" id="KW-1133">Transmembrane helix</keyword>
<name>W6RTK9_9HYPH</name>
<evidence type="ECO:0000313" key="3">
    <source>
        <dbReference type="Proteomes" id="UP000019443"/>
    </source>
</evidence>
<keyword evidence="3" id="KW-1185">Reference proteome</keyword>
<feature type="transmembrane region" description="Helical" evidence="1">
    <location>
        <begin position="6"/>
        <end position="28"/>
    </location>
</feature>
<keyword evidence="1" id="KW-0472">Membrane</keyword>
<reference evidence="2" key="1">
    <citation type="submission" date="2013-11" db="EMBL/GenBank/DDBJ databases">
        <title>Draft genome sequence of the broad-host-range Rhizobium sp. LPU83 strain, a member of the low-genetic diversity Oregon-like Rhizobium sp. group.</title>
        <authorList>
            <person name="Wibberg D."/>
            <person name="Puehler A."/>
            <person name="Schlueter A."/>
        </authorList>
    </citation>
    <scope>NUCLEOTIDE SEQUENCE [LARGE SCALE GENOMIC DNA]</scope>
    <source>
        <strain evidence="2">LPU83</strain>
    </source>
</reference>
<accession>W6RTK9</accession>
<gene>
    <name evidence="2" type="ORF">LPU83_1994</name>
</gene>
<dbReference type="EMBL" id="HG916852">
    <property type="protein sequence ID" value="CDM57651.1"/>
    <property type="molecule type" value="Genomic_DNA"/>
</dbReference>